<dbReference type="AlphaFoldDB" id="A0A4P9YKW0"/>
<dbReference type="Proteomes" id="UP000281549">
    <property type="component" value="Unassembled WGS sequence"/>
</dbReference>
<name>A0A4P9YKW0_ROZAC</name>
<dbReference type="Gene3D" id="4.10.280.10">
    <property type="entry name" value="Helix-loop-helix DNA-binding domain"/>
    <property type="match status" value="1"/>
</dbReference>
<dbReference type="InterPro" id="IPR011598">
    <property type="entry name" value="bHLH_dom"/>
</dbReference>
<evidence type="ECO:0000259" key="1">
    <source>
        <dbReference type="PROSITE" id="PS50888"/>
    </source>
</evidence>
<feature type="domain" description="BHLH" evidence="1">
    <location>
        <begin position="28"/>
        <end position="83"/>
    </location>
</feature>
<dbReference type="InterPro" id="IPR036638">
    <property type="entry name" value="HLH_DNA-bd_sf"/>
</dbReference>
<evidence type="ECO:0000313" key="2">
    <source>
        <dbReference type="EMBL" id="RKP20263.1"/>
    </source>
</evidence>
<dbReference type="GO" id="GO:0046983">
    <property type="term" value="F:protein dimerization activity"/>
    <property type="evidence" value="ECO:0007669"/>
    <property type="project" value="InterPro"/>
</dbReference>
<feature type="non-terminal residue" evidence="2">
    <location>
        <position position="1"/>
    </location>
</feature>
<dbReference type="SUPFAM" id="SSF47459">
    <property type="entry name" value="HLH, helix-loop-helix DNA-binding domain"/>
    <property type="match status" value="1"/>
</dbReference>
<protein>
    <recommendedName>
        <fullName evidence="1">BHLH domain-containing protein</fullName>
    </recommendedName>
</protein>
<reference evidence="3" key="1">
    <citation type="journal article" date="2018" name="Nat. Microbiol.">
        <title>Leveraging single-cell genomics to expand the fungal tree of life.</title>
        <authorList>
            <person name="Ahrendt S.R."/>
            <person name="Quandt C.A."/>
            <person name="Ciobanu D."/>
            <person name="Clum A."/>
            <person name="Salamov A."/>
            <person name="Andreopoulos B."/>
            <person name="Cheng J.F."/>
            <person name="Woyke T."/>
            <person name="Pelin A."/>
            <person name="Henrissat B."/>
            <person name="Reynolds N.K."/>
            <person name="Benny G.L."/>
            <person name="Smith M.E."/>
            <person name="James T.Y."/>
            <person name="Grigoriev I.V."/>
        </authorList>
    </citation>
    <scope>NUCLEOTIDE SEQUENCE [LARGE SCALE GENOMIC DNA]</scope>
    <source>
        <strain evidence="3">CSF55</strain>
    </source>
</reference>
<evidence type="ECO:0000313" key="3">
    <source>
        <dbReference type="Proteomes" id="UP000281549"/>
    </source>
</evidence>
<organism evidence="2 3">
    <name type="scientific">Rozella allomycis (strain CSF55)</name>
    <dbReference type="NCBI Taxonomy" id="988480"/>
    <lineage>
        <taxon>Eukaryota</taxon>
        <taxon>Fungi</taxon>
        <taxon>Fungi incertae sedis</taxon>
        <taxon>Cryptomycota</taxon>
        <taxon>Cryptomycota incertae sedis</taxon>
        <taxon>Rozella</taxon>
    </lineage>
</organism>
<accession>A0A4P9YKW0</accession>
<dbReference type="PROSITE" id="PS50888">
    <property type="entry name" value="BHLH"/>
    <property type="match status" value="1"/>
</dbReference>
<sequence length="241" mass="27965">TEKEAVNSARNINWASGTIMDKKSPKQYETRTLNDKEKKYRDNVVKSIRQLGTLLSDSYSNNPPYVQSKNFVLERAYNYIIQTRKNINDLKAKKKNIPPRMDTTDLDTVLLKALQADKKDRMNYISSCLYLKYDSLLDNISTKMRSIQKNKELIHNLTIQIINKDFEHELPTESNSLKKNKSVLKKSLSESQFHNLIEQYTLLAEEEQNNKEFAGCDSSECVDKILSTMRYSLSLDDFTTL</sequence>
<proteinExistence type="predicted"/>
<dbReference type="EMBL" id="ML005090">
    <property type="protein sequence ID" value="RKP20263.1"/>
    <property type="molecule type" value="Genomic_DNA"/>
</dbReference>
<gene>
    <name evidence="2" type="ORF">ROZALSC1DRAFT_28237</name>
</gene>